<reference evidence="2 3" key="1">
    <citation type="submission" date="2019-11" db="EMBL/GenBank/DDBJ databases">
        <title>Whole genome sequence of Oryza granulata.</title>
        <authorList>
            <person name="Li W."/>
        </authorList>
    </citation>
    <scope>NUCLEOTIDE SEQUENCE [LARGE SCALE GENOMIC DNA]</scope>
    <source>
        <strain evidence="3">cv. Menghai</strain>
        <tissue evidence="2">Leaf</tissue>
    </source>
</reference>
<dbReference type="Proteomes" id="UP000479710">
    <property type="component" value="Unassembled WGS sequence"/>
</dbReference>
<comment type="caution">
    <text evidence="2">The sequence shown here is derived from an EMBL/GenBank/DDBJ whole genome shotgun (WGS) entry which is preliminary data.</text>
</comment>
<feature type="region of interest" description="Disordered" evidence="1">
    <location>
        <begin position="1"/>
        <end position="22"/>
    </location>
</feature>
<dbReference type="AlphaFoldDB" id="A0A6G1C0P5"/>
<keyword evidence="3" id="KW-1185">Reference proteome</keyword>
<dbReference type="EMBL" id="SPHZ02000011">
    <property type="protein sequence ID" value="KAF0893183.1"/>
    <property type="molecule type" value="Genomic_DNA"/>
</dbReference>
<evidence type="ECO:0008006" key="4">
    <source>
        <dbReference type="Google" id="ProtNLM"/>
    </source>
</evidence>
<evidence type="ECO:0000313" key="3">
    <source>
        <dbReference type="Proteomes" id="UP000479710"/>
    </source>
</evidence>
<protein>
    <recommendedName>
        <fullName evidence="4">F-box domain-containing protein</fullName>
    </recommendedName>
</protein>
<gene>
    <name evidence="2" type="ORF">E2562_023206</name>
</gene>
<accession>A0A6G1C0P5</accession>
<sequence>METAAASRKRARGGDASSSFEQRKRVVAVHEAAAAGSADRLSDLPDYLLHDILSRLGSRQAQRTDVEQWRRFEDFADGLLPLHDASVALDRFRLHVAREVVSTNTGRWC</sequence>
<proteinExistence type="predicted"/>
<evidence type="ECO:0000256" key="1">
    <source>
        <dbReference type="SAM" id="MobiDB-lite"/>
    </source>
</evidence>
<dbReference type="OrthoDB" id="612216at2759"/>
<name>A0A6G1C0P5_9ORYZ</name>
<organism evidence="2 3">
    <name type="scientific">Oryza meyeriana var. granulata</name>
    <dbReference type="NCBI Taxonomy" id="110450"/>
    <lineage>
        <taxon>Eukaryota</taxon>
        <taxon>Viridiplantae</taxon>
        <taxon>Streptophyta</taxon>
        <taxon>Embryophyta</taxon>
        <taxon>Tracheophyta</taxon>
        <taxon>Spermatophyta</taxon>
        <taxon>Magnoliopsida</taxon>
        <taxon>Liliopsida</taxon>
        <taxon>Poales</taxon>
        <taxon>Poaceae</taxon>
        <taxon>BOP clade</taxon>
        <taxon>Oryzoideae</taxon>
        <taxon>Oryzeae</taxon>
        <taxon>Oryzinae</taxon>
        <taxon>Oryza</taxon>
        <taxon>Oryza meyeriana</taxon>
    </lineage>
</organism>
<evidence type="ECO:0000313" key="2">
    <source>
        <dbReference type="EMBL" id="KAF0893183.1"/>
    </source>
</evidence>